<comment type="caution">
    <text evidence="3">The sequence shown here is derived from an EMBL/GenBank/DDBJ whole genome shotgun (WGS) entry which is preliminary data.</text>
</comment>
<keyword evidence="4" id="KW-1185">Reference proteome</keyword>
<keyword evidence="1" id="KW-0812">Transmembrane</keyword>
<feature type="signal peptide" evidence="2">
    <location>
        <begin position="1"/>
        <end position="23"/>
    </location>
</feature>
<protein>
    <recommendedName>
        <fullName evidence="5">Signal peptidase</fullName>
    </recommendedName>
</protein>
<accession>A0ABW2Z0Z8</accession>
<proteinExistence type="predicted"/>
<keyword evidence="1" id="KW-0472">Membrane</keyword>
<keyword evidence="2" id="KW-0732">Signal</keyword>
<dbReference type="EMBL" id="JBHTIC010000002">
    <property type="protein sequence ID" value="MFD0760535.1"/>
    <property type="molecule type" value="Genomic_DNA"/>
</dbReference>
<dbReference type="Proteomes" id="UP001597032">
    <property type="component" value="Unassembled WGS sequence"/>
</dbReference>
<name>A0ABW2Z0Z8_9FLAO</name>
<feature type="chain" id="PRO_5046754079" description="Signal peptidase" evidence="2">
    <location>
        <begin position="24"/>
        <end position="64"/>
    </location>
</feature>
<organism evidence="3 4">
    <name type="scientific">Lutibacter aestuarii</name>
    <dbReference type="NCBI Taxonomy" id="861111"/>
    <lineage>
        <taxon>Bacteria</taxon>
        <taxon>Pseudomonadati</taxon>
        <taxon>Bacteroidota</taxon>
        <taxon>Flavobacteriia</taxon>
        <taxon>Flavobacteriales</taxon>
        <taxon>Flavobacteriaceae</taxon>
        <taxon>Lutibacter</taxon>
    </lineage>
</organism>
<sequence length="64" mass="7080">MKSKFNILMLGFCFMLNSFKAFAISDPPVPMGPGHPGLPIGGLLPYLIISGVFYGIHELRKKRD</sequence>
<evidence type="ECO:0000313" key="3">
    <source>
        <dbReference type="EMBL" id="MFD0760535.1"/>
    </source>
</evidence>
<gene>
    <name evidence="3" type="ORF">ACFQZW_00410</name>
</gene>
<evidence type="ECO:0008006" key="5">
    <source>
        <dbReference type="Google" id="ProtNLM"/>
    </source>
</evidence>
<evidence type="ECO:0000313" key="4">
    <source>
        <dbReference type="Proteomes" id="UP001597032"/>
    </source>
</evidence>
<evidence type="ECO:0000256" key="1">
    <source>
        <dbReference type="SAM" id="Phobius"/>
    </source>
</evidence>
<keyword evidence="1" id="KW-1133">Transmembrane helix</keyword>
<feature type="transmembrane region" description="Helical" evidence="1">
    <location>
        <begin position="39"/>
        <end position="56"/>
    </location>
</feature>
<dbReference type="RefSeq" id="WP_386781267.1">
    <property type="nucleotide sequence ID" value="NZ_JBHTIC010000002.1"/>
</dbReference>
<reference evidence="4" key="1">
    <citation type="journal article" date="2019" name="Int. J. Syst. Evol. Microbiol.">
        <title>The Global Catalogue of Microorganisms (GCM) 10K type strain sequencing project: providing services to taxonomists for standard genome sequencing and annotation.</title>
        <authorList>
            <consortium name="The Broad Institute Genomics Platform"/>
            <consortium name="The Broad Institute Genome Sequencing Center for Infectious Disease"/>
            <person name="Wu L."/>
            <person name="Ma J."/>
        </authorList>
    </citation>
    <scope>NUCLEOTIDE SEQUENCE [LARGE SCALE GENOMIC DNA]</scope>
    <source>
        <strain evidence="4">CCUG 60022</strain>
    </source>
</reference>
<evidence type="ECO:0000256" key="2">
    <source>
        <dbReference type="SAM" id="SignalP"/>
    </source>
</evidence>